<evidence type="ECO:0000256" key="4">
    <source>
        <dbReference type="ARBA" id="ARBA00023163"/>
    </source>
</evidence>
<organism evidence="6 7">
    <name type="scientific">Pseudomonas denitrificans</name>
    <dbReference type="NCBI Taxonomy" id="43306"/>
    <lineage>
        <taxon>Bacteria</taxon>
        <taxon>Pseudomonadati</taxon>
        <taxon>Pseudomonadota</taxon>
        <taxon>Gammaproteobacteria</taxon>
        <taxon>Pseudomonadales</taxon>
        <taxon>Pseudomonadaceae</taxon>
        <taxon>Halopseudomonas</taxon>
    </lineage>
</organism>
<dbReference type="PROSITE" id="PS50931">
    <property type="entry name" value="HTH_LYSR"/>
    <property type="match status" value="1"/>
</dbReference>
<dbReference type="InterPro" id="IPR058163">
    <property type="entry name" value="LysR-type_TF_proteobact-type"/>
</dbReference>
<dbReference type="GO" id="GO:0043565">
    <property type="term" value="F:sequence-specific DNA binding"/>
    <property type="evidence" value="ECO:0007669"/>
    <property type="project" value="TreeGrafter"/>
</dbReference>
<gene>
    <name evidence="6" type="ORF">F1C79_12195</name>
</gene>
<dbReference type="InterPro" id="IPR005119">
    <property type="entry name" value="LysR_subst-bd"/>
</dbReference>
<dbReference type="Proteomes" id="UP000326659">
    <property type="component" value="Chromosome"/>
</dbReference>
<keyword evidence="2" id="KW-0805">Transcription regulation</keyword>
<protein>
    <submittedName>
        <fullName evidence="6">LysR family transcriptional regulator</fullName>
    </submittedName>
</protein>
<evidence type="ECO:0000259" key="5">
    <source>
        <dbReference type="PROSITE" id="PS50931"/>
    </source>
</evidence>
<dbReference type="SUPFAM" id="SSF53850">
    <property type="entry name" value="Periplasmic binding protein-like II"/>
    <property type="match status" value="1"/>
</dbReference>
<dbReference type="InterPro" id="IPR000847">
    <property type="entry name" value="LysR_HTH_N"/>
</dbReference>
<dbReference type="Gene3D" id="1.10.10.10">
    <property type="entry name" value="Winged helix-like DNA-binding domain superfamily/Winged helix DNA-binding domain"/>
    <property type="match status" value="1"/>
</dbReference>
<reference evidence="6 7" key="1">
    <citation type="submission" date="2019-09" db="EMBL/GenBank/DDBJ databases">
        <title>Prosopis cineraria nodule microbiome.</title>
        <authorList>
            <person name="Chaluvadi S.R."/>
            <person name="Ali R."/>
            <person name="Wang X."/>
        </authorList>
    </citation>
    <scope>NUCLEOTIDE SEQUENCE [LARGE SCALE GENOMIC DNA]</scope>
    <source>
        <strain evidence="6 7">BG1</strain>
    </source>
</reference>
<dbReference type="CDD" id="cd08422">
    <property type="entry name" value="PBP2_CrgA_like"/>
    <property type="match status" value="1"/>
</dbReference>
<dbReference type="InterPro" id="IPR036390">
    <property type="entry name" value="WH_DNA-bd_sf"/>
</dbReference>
<dbReference type="GO" id="GO:0006351">
    <property type="term" value="P:DNA-templated transcription"/>
    <property type="evidence" value="ECO:0007669"/>
    <property type="project" value="TreeGrafter"/>
</dbReference>
<dbReference type="Pfam" id="PF00126">
    <property type="entry name" value="HTH_1"/>
    <property type="match status" value="1"/>
</dbReference>
<dbReference type="PANTHER" id="PTHR30537:SF5">
    <property type="entry name" value="HTH-TYPE TRANSCRIPTIONAL ACTIVATOR TTDR-RELATED"/>
    <property type="match status" value="1"/>
</dbReference>
<dbReference type="FunFam" id="3.40.190.290:FF:000001">
    <property type="entry name" value="Transcriptional regulator, LysR family"/>
    <property type="match status" value="1"/>
</dbReference>
<evidence type="ECO:0000256" key="3">
    <source>
        <dbReference type="ARBA" id="ARBA00023125"/>
    </source>
</evidence>
<dbReference type="Gene3D" id="3.40.190.290">
    <property type="match status" value="1"/>
</dbReference>
<accession>A0A9X7R4A1</accession>
<keyword evidence="4" id="KW-0804">Transcription</keyword>
<sequence>MDLFDSRQADELATLLALAEHGSFAAAGRALQRHPSVLSKRLGALEQRLGVRLVERTTRQLRFTDEGLRLVECLRQAASLIAEAQDQATRSAAQVQGRLKLAVPAAMGRLWLSPILSRFVLAHPQVTLEVEYSERFVDLVAEGFDAAIRIGELADSRLLARRLCDLRRILCAAPDYLERHGTPRAPAELATHNCLGFTGLHTWPDWKLANGNRQQTVRVSGNLHSNDNEALLSAARLGVGILAGGEWLMKHDLDAGRLVRVLPGWQLDASAGIYFVRPSARYSSATSEVFKAWIEVQFADGAPWEIGPDTQPSPPR</sequence>
<dbReference type="SUPFAM" id="SSF46785">
    <property type="entry name" value="Winged helix' DNA-binding domain"/>
    <property type="match status" value="1"/>
</dbReference>
<dbReference type="OrthoDB" id="9815676at2"/>
<comment type="similarity">
    <text evidence="1">Belongs to the LysR transcriptional regulatory family.</text>
</comment>
<feature type="domain" description="HTH lysR-type" evidence="5">
    <location>
        <begin position="1"/>
        <end position="64"/>
    </location>
</feature>
<dbReference type="AlphaFoldDB" id="A0A9X7R4A1"/>
<keyword evidence="3" id="KW-0238">DNA-binding</keyword>
<dbReference type="GO" id="GO:0003700">
    <property type="term" value="F:DNA-binding transcription factor activity"/>
    <property type="evidence" value="ECO:0007669"/>
    <property type="project" value="InterPro"/>
</dbReference>
<dbReference type="KEGG" id="pden:F1C79_12195"/>
<dbReference type="PANTHER" id="PTHR30537">
    <property type="entry name" value="HTH-TYPE TRANSCRIPTIONAL REGULATOR"/>
    <property type="match status" value="1"/>
</dbReference>
<dbReference type="Pfam" id="PF03466">
    <property type="entry name" value="LysR_substrate"/>
    <property type="match status" value="1"/>
</dbReference>
<evidence type="ECO:0000256" key="1">
    <source>
        <dbReference type="ARBA" id="ARBA00009437"/>
    </source>
</evidence>
<dbReference type="EMBL" id="CP043626">
    <property type="protein sequence ID" value="QEY72306.1"/>
    <property type="molecule type" value="Genomic_DNA"/>
</dbReference>
<evidence type="ECO:0000313" key="7">
    <source>
        <dbReference type="Proteomes" id="UP000326659"/>
    </source>
</evidence>
<name>A0A9X7R4A1_PSEDE</name>
<dbReference type="RefSeq" id="WP_151187611.1">
    <property type="nucleotide sequence ID" value="NZ_CP043626.1"/>
</dbReference>
<proteinExistence type="inferred from homology"/>
<evidence type="ECO:0000256" key="2">
    <source>
        <dbReference type="ARBA" id="ARBA00023015"/>
    </source>
</evidence>
<keyword evidence="7" id="KW-1185">Reference proteome</keyword>
<dbReference type="InterPro" id="IPR036388">
    <property type="entry name" value="WH-like_DNA-bd_sf"/>
</dbReference>
<evidence type="ECO:0000313" key="6">
    <source>
        <dbReference type="EMBL" id="QEY72306.1"/>
    </source>
</evidence>